<organism evidence="2 3">
    <name type="scientific">Hortaea werneckii</name>
    <name type="common">Black yeast</name>
    <name type="synonym">Cladosporium werneckii</name>
    <dbReference type="NCBI Taxonomy" id="91943"/>
    <lineage>
        <taxon>Eukaryota</taxon>
        <taxon>Fungi</taxon>
        <taxon>Dikarya</taxon>
        <taxon>Ascomycota</taxon>
        <taxon>Pezizomycotina</taxon>
        <taxon>Dothideomycetes</taxon>
        <taxon>Dothideomycetidae</taxon>
        <taxon>Mycosphaerellales</taxon>
        <taxon>Teratosphaeriaceae</taxon>
        <taxon>Hortaea</taxon>
    </lineage>
</organism>
<evidence type="ECO:0000313" key="3">
    <source>
        <dbReference type="Proteomes" id="UP000269539"/>
    </source>
</evidence>
<dbReference type="InterPro" id="IPR001810">
    <property type="entry name" value="F-box_dom"/>
</dbReference>
<dbReference type="SUPFAM" id="SSF81383">
    <property type="entry name" value="F-box domain"/>
    <property type="match status" value="1"/>
</dbReference>
<feature type="domain" description="F-box" evidence="1">
    <location>
        <begin position="36"/>
        <end position="66"/>
    </location>
</feature>
<dbReference type="VEuPathDB" id="FungiDB:BTJ68_14019"/>
<evidence type="ECO:0000313" key="2">
    <source>
        <dbReference type="EMBL" id="RMY67170.1"/>
    </source>
</evidence>
<dbReference type="Proteomes" id="UP000269539">
    <property type="component" value="Unassembled WGS sequence"/>
</dbReference>
<evidence type="ECO:0000259" key="1">
    <source>
        <dbReference type="Pfam" id="PF00646"/>
    </source>
</evidence>
<dbReference type="EMBL" id="QWIO01001728">
    <property type="protein sequence ID" value="RMY67170.1"/>
    <property type="molecule type" value="Genomic_DNA"/>
</dbReference>
<reference evidence="2 3" key="1">
    <citation type="journal article" date="2018" name="BMC Genomics">
        <title>Genomic evidence for intraspecific hybridization in a clonal and extremely halotolerant yeast.</title>
        <authorList>
            <person name="Gostincar C."/>
            <person name="Stajich J.E."/>
            <person name="Zupancic J."/>
            <person name="Zalar P."/>
            <person name="Gunde-Cimerman N."/>
        </authorList>
    </citation>
    <scope>NUCLEOTIDE SEQUENCE [LARGE SCALE GENOMIC DNA]</scope>
    <source>
        <strain evidence="2 3">EXF-10513</strain>
    </source>
</reference>
<protein>
    <recommendedName>
        <fullName evidence="1">F-box domain-containing protein</fullName>
    </recommendedName>
</protein>
<dbReference type="Pfam" id="PF00646">
    <property type="entry name" value="F-box"/>
    <property type="match status" value="1"/>
</dbReference>
<dbReference type="AlphaFoldDB" id="A0A3M7DSR8"/>
<name>A0A3M7DSR8_HORWE</name>
<gene>
    <name evidence="2" type="ORF">D0864_11647</name>
</gene>
<comment type="caution">
    <text evidence="2">The sequence shown here is derived from an EMBL/GenBank/DDBJ whole genome shotgun (WGS) entry which is preliminary data.</text>
</comment>
<sequence>MGPARQAHATETPTTRRITRGMTTDAARRAVFETAELLENVMMQLPPRKIFVIQRVCKQFRDVVATSVKLQQRLFLRADGFEAPEWRVAAKDHPDFSNSDWRRTCRFVKSTDILETDEHVGAWCKPVRLCPTMECEELRSEVGISRAYFEAGQRVTFRSGLDLFGECSLTKTYLTQPPTQRAILELDFHMSSDSLRRYTGNVDVSTVDGLKVADLLHAIRFSESWTIYETATPEERFSTVSLQDFTGDDNFFNKIKVAVESVALLLRDCIVPTEEEWAAMAE</sequence>
<dbReference type="InterPro" id="IPR036047">
    <property type="entry name" value="F-box-like_dom_sf"/>
</dbReference>
<accession>A0A3M7DSR8</accession>
<proteinExistence type="predicted"/>